<dbReference type="PANTHER" id="PTHR10543">
    <property type="entry name" value="BETA-CAROTENE DIOXYGENASE"/>
    <property type="match status" value="1"/>
</dbReference>
<dbReference type="GO" id="GO:0016121">
    <property type="term" value="P:carotene catabolic process"/>
    <property type="evidence" value="ECO:0007669"/>
    <property type="project" value="TreeGrafter"/>
</dbReference>
<proteinExistence type="inferred from homology"/>
<dbReference type="AlphaFoldDB" id="A0A8S4A1A6"/>
<dbReference type="GO" id="GO:0046872">
    <property type="term" value="F:metal ion binding"/>
    <property type="evidence" value="ECO:0007669"/>
    <property type="project" value="UniProtKB-KW"/>
</dbReference>
<organism evidence="6 7">
    <name type="scientific">Candidula unifasciata</name>
    <dbReference type="NCBI Taxonomy" id="100452"/>
    <lineage>
        <taxon>Eukaryota</taxon>
        <taxon>Metazoa</taxon>
        <taxon>Spiralia</taxon>
        <taxon>Lophotrochozoa</taxon>
        <taxon>Mollusca</taxon>
        <taxon>Gastropoda</taxon>
        <taxon>Heterobranchia</taxon>
        <taxon>Euthyneura</taxon>
        <taxon>Panpulmonata</taxon>
        <taxon>Eupulmonata</taxon>
        <taxon>Stylommatophora</taxon>
        <taxon>Helicina</taxon>
        <taxon>Helicoidea</taxon>
        <taxon>Geomitridae</taxon>
        <taxon>Candidula</taxon>
    </lineage>
</organism>
<comment type="similarity">
    <text evidence="1">Belongs to the carotenoid oxygenase family.</text>
</comment>
<keyword evidence="7" id="KW-1185">Reference proteome</keyword>
<evidence type="ECO:0000256" key="4">
    <source>
        <dbReference type="ARBA" id="ARBA00023004"/>
    </source>
</evidence>
<feature type="binding site" evidence="5">
    <location>
        <position position="151"/>
    </location>
    <ligand>
        <name>Fe cation</name>
        <dbReference type="ChEBI" id="CHEBI:24875"/>
        <note>catalytic</note>
    </ligand>
</feature>
<feature type="binding site" evidence="5">
    <location>
        <position position="209"/>
    </location>
    <ligand>
        <name>Fe cation</name>
        <dbReference type="ChEBI" id="CHEBI:24875"/>
        <note>catalytic</note>
    </ligand>
</feature>
<evidence type="ECO:0000256" key="3">
    <source>
        <dbReference type="ARBA" id="ARBA00023002"/>
    </source>
</evidence>
<keyword evidence="2 5" id="KW-0479">Metal-binding</keyword>
<dbReference type="PANTHER" id="PTHR10543:SF24">
    <property type="entry name" value="CAROTENOID ISOMEROOXYGENASE"/>
    <property type="match status" value="1"/>
</dbReference>
<dbReference type="GO" id="GO:0003834">
    <property type="term" value="F:beta-carotene 15,15'-dioxygenase activity"/>
    <property type="evidence" value="ECO:0007669"/>
    <property type="project" value="TreeGrafter"/>
</dbReference>
<name>A0A8S4A1A6_9EUPU</name>
<comment type="caution">
    <text evidence="6">The sequence shown here is derived from an EMBL/GenBank/DDBJ whole genome shotgun (WGS) entry which is preliminary data.</text>
</comment>
<comment type="cofactor">
    <cofactor evidence="5">
        <name>Fe(2+)</name>
        <dbReference type="ChEBI" id="CHEBI:29033"/>
    </cofactor>
    <text evidence="5">Binds 1 Fe(2+) ion per subunit.</text>
</comment>
<evidence type="ECO:0000256" key="5">
    <source>
        <dbReference type="PIRSR" id="PIRSR604294-1"/>
    </source>
</evidence>
<dbReference type="InterPro" id="IPR004294">
    <property type="entry name" value="Carotenoid_Oase"/>
</dbReference>
<dbReference type="EMBL" id="CAJHNH020008390">
    <property type="protein sequence ID" value="CAG5135519.1"/>
    <property type="molecule type" value="Genomic_DNA"/>
</dbReference>
<gene>
    <name evidence="6" type="ORF">CUNI_LOCUS21077</name>
</gene>
<feature type="non-terminal residue" evidence="6">
    <location>
        <position position="1"/>
    </location>
</feature>
<dbReference type="GO" id="GO:0010436">
    <property type="term" value="F:carotenoid dioxygenase activity"/>
    <property type="evidence" value="ECO:0007669"/>
    <property type="project" value="TreeGrafter"/>
</dbReference>
<sequence>MTGADKSNSDKDTTLQYFDLDGSASLGRPIDVPVKGSIPAWVKGSLYRNGSGVYKMGDLTWKHAFDGFAVLHRWTIKDGRVTYLSSVLDSDHYNKCVKVNRLTGYSFGSSFPDPCKNIFSSILQESSLIIGNQILQVSIANYIAVHMGTAHPHQDPDGTMYYFGTNIKYSQAYNFVRIPRNPQAQSPFAGAELIGFIPSRWKLNVAYTHSFGMTKNYFVHIEQPYVISVPKIATMAMRHSSLADCIRCYPEEP</sequence>
<evidence type="ECO:0000313" key="6">
    <source>
        <dbReference type="EMBL" id="CAG5135519.1"/>
    </source>
</evidence>
<evidence type="ECO:0000256" key="2">
    <source>
        <dbReference type="ARBA" id="ARBA00022723"/>
    </source>
</evidence>
<evidence type="ECO:0000256" key="1">
    <source>
        <dbReference type="ARBA" id="ARBA00006787"/>
    </source>
</evidence>
<accession>A0A8S4A1A6</accession>
<evidence type="ECO:0000313" key="7">
    <source>
        <dbReference type="Proteomes" id="UP000678393"/>
    </source>
</evidence>
<dbReference type="Pfam" id="PF03055">
    <property type="entry name" value="RPE65"/>
    <property type="match status" value="2"/>
</dbReference>
<reference evidence="6" key="1">
    <citation type="submission" date="2021-04" db="EMBL/GenBank/DDBJ databases">
        <authorList>
            <consortium name="Molecular Ecology Group"/>
        </authorList>
    </citation>
    <scope>NUCLEOTIDE SEQUENCE</scope>
</reference>
<keyword evidence="3" id="KW-0560">Oxidoreductase</keyword>
<keyword evidence="4 5" id="KW-0408">Iron</keyword>
<dbReference type="OrthoDB" id="407010at2759"/>
<dbReference type="Proteomes" id="UP000678393">
    <property type="component" value="Unassembled WGS sequence"/>
</dbReference>
<protein>
    <submittedName>
        <fullName evidence="6">Uncharacterized protein</fullName>
    </submittedName>
</protein>